<dbReference type="InterPro" id="IPR032710">
    <property type="entry name" value="NTF2-like_dom_sf"/>
</dbReference>
<dbReference type="Pfam" id="PF14534">
    <property type="entry name" value="DUF4440"/>
    <property type="match status" value="1"/>
</dbReference>
<dbReference type="EMBL" id="OV696689">
    <property type="protein sequence ID" value="CAH1264004.1"/>
    <property type="molecule type" value="Genomic_DNA"/>
</dbReference>
<dbReference type="Proteomes" id="UP000838412">
    <property type="component" value="Chromosome 4"/>
</dbReference>
<dbReference type="SUPFAM" id="SSF54427">
    <property type="entry name" value="NTF2-like"/>
    <property type="match status" value="1"/>
</dbReference>
<evidence type="ECO:0000259" key="1">
    <source>
        <dbReference type="Pfam" id="PF14534"/>
    </source>
</evidence>
<evidence type="ECO:0000313" key="2">
    <source>
        <dbReference type="EMBL" id="CAH1264004.1"/>
    </source>
</evidence>
<gene>
    <name evidence="2" type="primary">Hypp2813</name>
    <name evidence="2" type="ORF">BLAG_LOCUS18509</name>
</gene>
<evidence type="ECO:0000313" key="3">
    <source>
        <dbReference type="Proteomes" id="UP000838412"/>
    </source>
</evidence>
<accession>A0A8J9ZUS6</accession>
<feature type="domain" description="DUF4440" evidence="1">
    <location>
        <begin position="8"/>
        <end position="114"/>
    </location>
</feature>
<name>A0A8J9ZUS6_BRALA</name>
<dbReference type="OrthoDB" id="5970825at2759"/>
<dbReference type="AlphaFoldDB" id="A0A8J9ZUS6"/>
<keyword evidence="3" id="KW-1185">Reference proteome</keyword>
<protein>
    <submittedName>
        <fullName evidence="2">Hypp2813 protein</fullName>
    </submittedName>
</protein>
<dbReference type="PANTHER" id="PTHR31664">
    <property type="entry name" value="PROTEIN CBG16427"/>
    <property type="match status" value="1"/>
</dbReference>
<sequence length="126" mass="13760">MADAKALIAAQNQKFMACFKANDMKGLANLFTEDGKIMPPGSDTRHGREGTEKVLSSYRVASGVATLEIKSEEVGPMGSDVIYERSTYIPKTEDGTVADAGKSLVIWKKVGEDWFIHIDMFSPNKA</sequence>
<organism evidence="2 3">
    <name type="scientific">Branchiostoma lanceolatum</name>
    <name type="common">Common lancelet</name>
    <name type="synonym">Amphioxus lanceolatum</name>
    <dbReference type="NCBI Taxonomy" id="7740"/>
    <lineage>
        <taxon>Eukaryota</taxon>
        <taxon>Metazoa</taxon>
        <taxon>Chordata</taxon>
        <taxon>Cephalochordata</taxon>
        <taxon>Leptocardii</taxon>
        <taxon>Amphioxiformes</taxon>
        <taxon>Branchiostomatidae</taxon>
        <taxon>Branchiostoma</taxon>
    </lineage>
</organism>
<dbReference type="Gene3D" id="3.10.450.50">
    <property type="match status" value="1"/>
</dbReference>
<dbReference type="InterPro" id="IPR027843">
    <property type="entry name" value="DUF4440"/>
</dbReference>
<dbReference type="PANTHER" id="PTHR31664:SF8">
    <property type="entry name" value="DUF4440 DOMAIN-CONTAINING PROTEIN"/>
    <property type="match status" value="1"/>
</dbReference>
<proteinExistence type="predicted"/>
<reference evidence="2" key="1">
    <citation type="submission" date="2022-01" db="EMBL/GenBank/DDBJ databases">
        <authorList>
            <person name="Braso-Vives M."/>
        </authorList>
    </citation>
    <scope>NUCLEOTIDE SEQUENCE</scope>
</reference>